<accession>A0A4U9HNV6</accession>
<protein>
    <submittedName>
        <fullName evidence="6">Arabinose efflux permease</fullName>
    </submittedName>
</protein>
<dbReference type="Gene3D" id="1.20.1250.20">
    <property type="entry name" value="MFS general substrate transporter like domains"/>
    <property type="match status" value="1"/>
</dbReference>
<feature type="transmembrane region" description="Helical" evidence="4">
    <location>
        <begin position="27"/>
        <end position="46"/>
    </location>
</feature>
<proteinExistence type="predicted"/>
<organism evidence="6 7">
    <name type="scientific">Serratia rubidaea</name>
    <name type="common">Serratia marinorubra</name>
    <dbReference type="NCBI Taxonomy" id="61652"/>
    <lineage>
        <taxon>Bacteria</taxon>
        <taxon>Pseudomonadati</taxon>
        <taxon>Pseudomonadota</taxon>
        <taxon>Gammaproteobacteria</taxon>
        <taxon>Enterobacterales</taxon>
        <taxon>Yersiniaceae</taxon>
        <taxon>Serratia</taxon>
    </lineage>
</organism>
<keyword evidence="2 4" id="KW-1133">Transmembrane helix</keyword>
<evidence type="ECO:0000313" key="7">
    <source>
        <dbReference type="Proteomes" id="UP000307968"/>
    </source>
</evidence>
<evidence type="ECO:0000313" key="6">
    <source>
        <dbReference type="EMBL" id="VTP65870.1"/>
    </source>
</evidence>
<reference evidence="6 7" key="1">
    <citation type="submission" date="2019-05" db="EMBL/GenBank/DDBJ databases">
        <authorList>
            <consortium name="Pathogen Informatics"/>
        </authorList>
    </citation>
    <scope>NUCLEOTIDE SEQUENCE [LARGE SCALE GENOMIC DNA]</scope>
    <source>
        <strain evidence="6 7">NCTC12971</strain>
    </source>
</reference>
<dbReference type="GO" id="GO:0022857">
    <property type="term" value="F:transmembrane transporter activity"/>
    <property type="evidence" value="ECO:0007669"/>
    <property type="project" value="InterPro"/>
</dbReference>
<dbReference type="Proteomes" id="UP000307968">
    <property type="component" value="Chromosome"/>
</dbReference>
<evidence type="ECO:0000256" key="1">
    <source>
        <dbReference type="ARBA" id="ARBA00022692"/>
    </source>
</evidence>
<dbReference type="SUPFAM" id="SSF103473">
    <property type="entry name" value="MFS general substrate transporter"/>
    <property type="match status" value="1"/>
</dbReference>
<gene>
    <name evidence="6" type="ORF">NCTC12971_04299</name>
</gene>
<keyword evidence="3 4" id="KW-0472">Membrane</keyword>
<keyword evidence="1 4" id="KW-0812">Transmembrane</keyword>
<dbReference type="EMBL" id="LR590463">
    <property type="protein sequence ID" value="VTP65870.1"/>
    <property type="molecule type" value="Genomic_DNA"/>
</dbReference>
<evidence type="ECO:0000259" key="5">
    <source>
        <dbReference type="PROSITE" id="PS50850"/>
    </source>
</evidence>
<dbReference type="AlphaFoldDB" id="A0A4U9HNV6"/>
<feature type="transmembrane region" description="Helical" evidence="4">
    <location>
        <begin position="52"/>
        <end position="70"/>
    </location>
</feature>
<evidence type="ECO:0000256" key="4">
    <source>
        <dbReference type="SAM" id="Phobius"/>
    </source>
</evidence>
<dbReference type="InterPro" id="IPR020846">
    <property type="entry name" value="MFS_dom"/>
</dbReference>
<evidence type="ECO:0000256" key="3">
    <source>
        <dbReference type="ARBA" id="ARBA00023136"/>
    </source>
</evidence>
<dbReference type="PROSITE" id="PS50850">
    <property type="entry name" value="MFS"/>
    <property type="match status" value="1"/>
</dbReference>
<feature type="domain" description="Major facilitator superfamily (MFS) profile" evidence="5">
    <location>
        <begin position="1"/>
        <end position="91"/>
    </location>
</feature>
<dbReference type="InterPro" id="IPR036259">
    <property type="entry name" value="MFS_trans_sf"/>
</dbReference>
<evidence type="ECO:0000256" key="2">
    <source>
        <dbReference type="ARBA" id="ARBA00022989"/>
    </source>
</evidence>
<sequence length="91" mass="9288">MLAYGVLAAIGNIIGGKVTDRMGVNHASVVVISAITLVVLGMWLFASSAVTMGILIALLGLFSFASVPALQARLIHIAERHAPHALGVAAA</sequence>
<name>A0A4U9HNV6_SERRU</name>